<proteinExistence type="predicted"/>
<keyword evidence="4" id="KW-0408">Iron</keyword>
<evidence type="ECO:0000313" key="7">
    <source>
        <dbReference type="EMBL" id="AZR07756.1"/>
    </source>
</evidence>
<protein>
    <submittedName>
        <fullName evidence="7">Ferredoxin</fullName>
    </submittedName>
</protein>
<dbReference type="Proteomes" id="UP000275951">
    <property type="component" value="Chromosome"/>
</dbReference>
<keyword evidence="2" id="KW-0479">Metal-binding</keyword>
<evidence type="ECO:0000256" key="2">
    <source>
        <dbReference type="ARBA" id="ARBA00022723"/>
    </source>
</evidence>
<dbReference type="SUPFAM" id="SSF54862">
    <property type="entry name" value="4Fe-4S ferredoxins"/>
    <property type="match status" value="1"/>
</dbReference>
<dbReference type="GO" id="GO:0005506">
    <property type="term" value="F:iron ion binding"/>
    <property type="evidence" value="ECO:0007669"/>
    <property type="project" value="InterPro"/>
</dbReference>
<dbReference type="GO" id="GO:0051536">
    <property type="term" value="F:iron-sulfur cluster binding"/>
    <property type="evidence" value="ECO:0007669"/>
    <property type="project" value="UniProtKB-KW"/>
</dbReference>
<dbReference type="PANTHER" id="PTHR43082">
    <property type="entry name" value="FERREDOXIN-LIKE"/>
    <property type="match status" value="1"/>
</dbReference>
<dbReference type="PIRSF" id="PIRSF036548">
    <property type="entry name" value="Fdx_FixX"/>
    <property type="match status" value="1"/>
</dbReference>
<organism evidence="7 8">
    <name type="scientific">Trueperella pyogenes</name>
    <dbReference type="NCBI Taxonomy" id="1661"/>
    <lineage>
        <taxon>Bacteria</taxon>
        <taxon>Bacillati</taxon>
        <taxon>Actinomycetota</taxon>
        <taxon>Actinomycetes</taxon>
        <taxon>Actinomycetales</taxon>
        <taxon>Actinomycetaceae</taxon>
        <taxon>Trueperella</taxon>
    </lineage>
</organism>
<feature type="domain" description="ETF-QO/FixX C-terminal" evidence="6">
    <location>
        <begin position="42"/>
        <end position="93"/>
    </location>
</feature>
<dbReference type="AlphaFoldDB" id="A0A3Q9GNK7"/>
<dbReference type="EMBL" id="CP033905">
    <property type="protein sequence ID" value="AZR07756.1"/>
    <property type="molecule type" value="Genomic_DNA"/>
</dbReference>
<reference evidence="7 8" key="1">
    <citation type="submission" date="2018-11" db="EMBL/GenBank/DDBJ databases">
        <title>Multidrug-resistant genes are associated with an 42-kb island TGI1 carrying a complex class 1 integron in a Trueperella pyogenes.</title>
        <authorList>
            <person name="Dong W."/>
        </authorList>
    </citation>
    <scope>NUCLEOTIDE SEQUENCE [LARGE SCALE GENOMIC DNA]</scope>
    <source>
        <strain evidence="7 8">TP4</strain>
    </source>
</reference>
<evidence type="ECO:0000256" key="3">
    <source>
        <dbReference type="ARBA" id="ARBA00022982"/>
    </source>
</evidence>
<dbReference type="PANTHER" id="PTHR43082:SF1">
    <property type="entry name" value="FERREDOXIN-LIKE PROTEIN FIXX-RELATED"/>
    <property type="match status" value="1"/>
</dbReference>
<keyword evidence="5" id="KW-0411">Iron-sulfur</keyword>
<evidence type="ECO:0000256" key="5">
    <source>
        <dbReference type="ARBA" id="ARBA00023014"/>
    </source>
</evidence>
<keyword evidence="1" id="KW-0813">Transport</keyword>
<evidence type="ECO:0000256" key="4">
    <source>
        <dbReference type="ARBA" id="ARBA00023004"/>
    </source>
</evidence>
<sequence>MAFNPGSVNERLLKNVFHTDSTPHIEVNQELARRTGTGKRLVAVCPAHVYSEEADGTISVEFAGCLECGTCLAVADLGTLRWVYPEGGMGVEYREG</sequence>
<dbReference type="InterPro" id="IPR007859">
    <property type="entry name" value="ETF-QO/FixX_C"/>
</dbReference>
<gene>
    <name evidence="7" type="ORF">EBQ10_10990</name>
</gene>
<dbReference type="InterPro" id="IPR012206">
    <property type="entry name" value="Fd_FixX"/>
</dbReference>
<dbReference type="Gene3D" id="3.30.70.20">
    <property type="match status" value="1"/>
</dbReference>
<dbReference type="RefSeq" id="WP_108725957.1">
    <property type="nucleotide sequence ID" value="NZ_CP029001.1"/>
</dbReference>
<keyword evidence="3" id="KW-0249">Electron transport</keyword>
<evidence type="ECO:0000313" key="8">
    <source>
        <dbReference type="Proteomes" id="UP000275951"/>
    </source>
</evidence>
<evidence type="ECO:0000259" key="6">
    <source>
        <dbReference type="Pfam" id="PF05187"/>
    </source>
</evidence>
<name>A0A3Q9GNK7_9ACTO</name>
<dbReference type="Pfam" id="PF05187">
    <property type="entry name" value="Fer4_ETF_QO"/>
    <property type="match status" value="1"/>
</dbReference>
<evidence type="ECO:0000256" key="1">
    <source>
        <dbReference type="ARBA" id="ARBA00022448"/>
    </source>
</evidence>
<accession>A0A3Q9GNK7</accession>